<dbReference type="Pfam" id="PF00107">
    <property type="entry name" value="ADH_zinc_N"/>
    <property type="match status" value="1"/>
</dbReference>
<dbReference type="FunFam" id="3.90.180.10:FF:000001">
    <property type="entry name" value="S-(hydroxymethyl)glutathione dehydrogenase"/>
    <property type="match status" value="1"/>
</dbReference>
<dbReference type="PANTHER" id="PTHR43880:SF58">
    <property type="entry name" value="ALCOHOL DEHYDROGENASE CLASS-3"/>
    <property type="match status" value="1"/>
</dbReference>
<dbReference type="FunFam" id="3.40.50.720:FF:000003">
    <property type="entry name" value="S-(hydroxymethyl)glutathione dehydrogenase"/>
    <property type="match status" value="1"/>
</dbReference>
<dbReference type="GO" id="GO:0051903">
    <property type="term" value="F:S-(hydroxymethyl)glutathione dehydrogenase [NAD(P)+] activity"/>
    <property type="evidence" value="ECO:0007669"/>
    <property type="project" value="UniProtKB-EC"/>
</dbReference>
<dbReference type="InterPro" id="IPR005123">
    <property type="entry name" value="Oxoglu/Fe-dep_dioxygenase_dom"/>
</dbReference>
<dbReference type="InterPro" id="IPR002328">
    <property type="entry name" value="ADH_Zn_CS"/>
</dbReference>
<comment type="catalytic activity">
    <reaction evidence="18">
        <text>S-(hydroxymethyl)glutathione + NAD(+) = S-formylglutathione + NADH + H(+)</text>
        <dbReference type="Rhea" id="RHEA:19985"/>
        <dbReference type="ChEBI" id="CHEBI:15378"/>
        <dbReference type="ChEBI" id="CHEBI:57540"/>
        <dbReference type="ChEBI" id="CHEBI:57688"/>
        <dbReference type="ChEBI" id="CHEBI:57945"/>
        <dbReference type="ChEBI" id="CHEBI:58758"/>
        <dbReference type="EC" id="1.1.1.284"/>
    </reaction>
</comment>
<keyword evidence="8" id="KW-0963">Cytoplasm</keyword>
<comment type="subunit">
    <text evidence="4">Homodimer.</text>
</comment>
<keyword evidence="9" id="KW-0479">Metal-binding</keyword>
<dbReference type="InterPro" id="IPR044861">
    <property type="entry name" value="IPNS-like_FE2OG_OXY"/>
</dbReference>
<dbReference type="GO" id="GO:0008270">
    <property type="term" value="F:zinc ion binding"/>
    <property type="evidence" value="ECO:0007669"/>
    <property type="project" value="InterPro"/>
</dbReference>
<evidence type="ECO:0000256" key="14">
    <source>
        <dbReference type="ARBA" id="ARBA00031007"/>
    </source>
</evidence>
<dbReference type="InterPro" id="IPR027443">
    <property type="entry name" value="IPNS-like_sf"/>
</dbReference>
<dbReference type="GO" id="GO:0046294">
    <property type="term" value="P:formaldehyde catabolic process"/>
    <property type="evidence" value="ECO:0007669"/>
    <property type="project" value="InterPro"/>
</dbReference>
<evidence type="ECO:0000256" key="6">
    <source>
        <dbReference type="ARBA" id="ARBA00013190"/>
    </source>
</evidence>
<dbReference type="CDD" id="cd08300">
    <property type="entry name" value="alcohol_DH_class_III"/>
    <property type="match status" value="1"/>
</dbReference>
<comment type="similarity">
    <text evidence="3">Belongs to the zinc-containing alcohol dehydrogenase family. Class-III subfamily.</text>
</comment>
<comment type="cofactor">
    <cofactor evidence="1">
        <name>Zn(2+)</name>
        <dbReference type="ChEBI" id="CHEBI:29105"/>
    </cofactor>
</comment>
<dbReference type="PANTHER" id="PTHR43880">
    <property type="entry name" value="ALCOHOL DEHYDROGENASE"/>
    <property type="match status" value="1"/>
</dbReference>
<evidence type="ECO:0000256" key="9">
    <source>
        <dbReference type="ARBA" id="ARBA00022723"/>
    </source>
</evidence>
<evidence type="ECO:0000256" key="1">
    <source>
        <dbReference type="ARBA" id="ARBA00001947"/>
    </source>
</evidence>
<dbReference type="SUPFAM" id="SSF50129">
    <property type="entry name" value="GroES-like"/>
    <property type="match status" value="2"/>
</dbReference>
<dbReference type="GO" id="GO:0005737">
    <property type="term" value="C:cytoplasm"/>
    <property type="evidence" value="ECO:0007669"/>
    <property type="project" value="UniProtKB-SubCell"/>
</dbReference>
<dbReference type="PROSITE" id="PS00059">
    <property type="entry name" value="ADH_ZINC"/>
    <property type="match status" value="1"/>
</dbReference>
<evidence type="ECO:0000256" key="12">
    <source>
        <dbReference type="ARBA" id="ARBA00023004"/>
    </source>
</evidence>
<proteinExistence type="inferred from homology"/>
<dbReference type="Proteomes" id="UP000516314">
    <property type="component" value="Chromosome 5"/>
</dbReference>
<evidence type="ECO:0000256" key="10">
    <source>
        <dbReference type="ARBA" id="ARBA00022833"/>
    </source>
</evidence>
<evidence type="ECO:0000256" key="20">
    <source>
        <dbReference type="ARBA" id="ARBA00049243"/>
    </source>
</evidence>
<dbReference type="EC" id="1.1.1.1" evidence="6"/>
<evidence type="ECO:0000256" key="8">
    <source>
        <dbReference type="ARBA" id="ARBA00022490"/>
    </source>
</evidence>
<comment type="catalytic activity">
    <reaction evidence="19">
        <text>a secondary alcohol + NAD(+) = a ketone + NADH + H(+)</text>
        <dbReference type="Rhea" id="RHEA:10740"/>
        <dbReference type="ChEBI" id="CHEBI:15378"/>
        <dbReference type="ChEBI" id="CHEBI:17087"/>
        <dbReference type="ChEBI" id="CHEBI:35681"/>
        <dbReference type="ChEBI" id="CHEBI:57540"/>
        <dbReference type="ChEBI" id="CHEBI:57945"/>
        <dbReference type="EC" id="1.1.1.1"/>
    </reaction>
</comment>
<dbReference type="Gene3D" id="2.60.120.330">
    <property type="entry name" value="B-lactam Antibiotic, Isopenicillin N Synthase, Chain"/>
    <property type="match status" value="1"/>
</dbReference>
<evidence type="ECO:0000256" key="13">
    <source>
        <dbReference type="ARBA" id="ARBA00023027"/>
    </source>
</evidence>
<evidence type="ECO:0000256" key="18">
    <source>
        <dbReference type="ARBA" id="ARBA00048110"/>
    </source>
</evidence>
<evidence type="ECO:0000256" key="15">
    <source>
        <dbReference type="ARBA" id="ARBA00032767"/>
    </source>
</evidence>
<evidence type="ECO:0000256" key="3">
    <source>
        <dbReference type="ARBA" id="ARBA00010902"/>
    </source>
</evidence>
<dbReference type="Pfam" id="PF03171">
    <property type="entry name" value="2OG-FeII_Oxy"/>
    <property type="match status" value="1"/>
</dbReference>
<evidence type="ECO:0000256" key="11">
    <source>
        <dbReference type="ARBA" id="ARBA00023002"/>
    </source>
</evidence>
<evidence type="ECO:0000256" key="2">
    <source>
        <dbReference type="ARBA" id="ARBA00004496"/>
    </source>
</evidence>
<reference evidence="22 23" key="1">
    <citation type="submission" date="2020-09" db="EMBL/GenBank/DDBJ databases">
        <authorList>
            <person name="Ashkenazy H."/>
        </authorList>
    </citation>
    <scope>NUCLEOTIDE SEQUENCE [LARGE SCALE GENOMIC DNA]</scope>
    <source>
        <strain evidence="23">cv. Cdm-0</strain>
    </source>
</reference>
<accession>A0A7G2FI25</accession>
<dbReference type="InterPro" id="IPR013149">
    <property type="entry name" value="ADH-like_C"/>
</dbReference>
<dbReference type="EC" id="1.1.1.284" evidence="5"/>
<comment type="catalytic activity">
    <reaction evidence="17">
        <text>S-(hydroxymethyl)glutathione + NADP(+) = S-formylglutathione + NADPH + H(+)</text>
        <dbReference type="Rhea" id="RHEA:19981"/>
        <dbReference type="ChEBI" id="CHEBI:15378"/>
        <dbReference type="ChEBI" id="CHEBI:57688"/>
        <dbReference type="ChEBI" id="CHEBI:57783"/>
        <dbReference type="ChEBI" id="CHEBI:58349"/>
        <dbReference type="ChEBI" id="CHEBI:58758"/>
        <dbReference type="EC" id="1.1.1.284"/>
    </reaction>
</comment>
<dbReference type="Pfam" id="PF08240">
    <property type="entry name" value="ADH_N"/>
    <property type="match status" value="1"/>
</dbReference>
<evidence type="ECO:0000256" key="4">
    <source>
        <dbReference type="ARBA" id="ARBA00011738"/>
    </source>
</evidence>
<evidence type="ECO:0000259" key="21">
    <source>
        <dbReference type="PROSITE" id="PS51471"/>
    </source>
</evidence>
<dbReference type="AlphaFoldDB" id="A0A7G2FI25"/>
<evidence type="ECO:0000313" key="23">
    <source>
        <dbReference type="Proteomes" id="UP000516314"/>
    </source>
</evidence>
<evidence type="ECO:0000256" key="19">
    <source>
        <dbReference type="ARBA" id="ARBA00049164"/>
    </source>
</evidence>
<organism evidence="22 23">
    <name type="scientific">Arabidopsis thaliana</name>
    <name type="common">Mouse-ear cress</name>
    <dbReference type="NCBI Taxonomy" id="3702"/>
    <lineage>
        <taxon>Eukaryota</taxon>
        <taxon>Viridiplantae</taxon>
        <taxon>Streptophyta</taxon>
        <taxon>Embryophyta</taxon>
        <taxon>Tracheophyta</taxon>
        <taxon>Spermatophyta</taxon>
        <taxon>Magnoliopsida</taxon>
        <taxon>eudicotyledons</taxon>
        <taxon>Gunneridae</taxon>
        <taxon>Pentapetalae</taxon>
        <taxon>rosids</taxon>
        <taxon>malvids</taxon>
        <taxon>Brassicales</taxon>
        <taxon>Brassicaceae</taxon>
        <taxon>Camelineae</taxon>
        <taxon>Arabidopsis</taxon>
    </lineage>
</organism>
<dbReference type="SUPFAM" id="SSF51197">
    <property type="entry name" value="Clavaminate synthase-like"/>
    <property type="match status" value="1"/>
</dbReference>
<evidence type="ECO:0000256" key="17">
    <source>
        <dbReference type="ARBA" id="ARBA00047793"/>
    </source>
</evidence>
<name>A0A7G2FI25_ARATH</name>
<keyword evidence="10" id="KW-0862">Zinc</keyword>
<feature type="domain" description="Fe2OG dioxygenase" evidence="21">
    <location>
        <begin position="170"/>
        <end position="266"/>
    </location>
</feature>
<dbReference type="InterPro" id="IPR014183">
    <property type="entry name" value="ADH_3"/>
</dbReference>
<gene>
    <name evidence="22" type="ORF">AT9943_LOCUS21224</name>
</gene>
<dbReference type="GO" id="GO:0004022">
    <property type="term" value="F:alcohol dehydrogenase (NAD+) activity"/>
    <property type="evidence" value="ECO:0007669"/>
    <property type="project" value="UniProtKB-EC"/>
</dbReference>
<sequence>MNVERDQHISPPCLLTKKIPIVDLSDPSDELVAHAVVKASEEWGIFQLANHGIPAELMRRLQEVGRQFFELPASEKESVTRPADSQDIEGFFSKDPKKLKAWDDHLIHNIWPPSSINCRYWPNNPSDYREVTEEYTRNVTNLTEKIVGYLSKGLGLRREALKEGLGGDKTQYVMRINYYPPSDSAIGAPAHTDFCGLALLVSNEVPGLQVFKDDHWFDVEYINSAVIVLIGDQIMRMSNGKYKNVLHRSIIDGEKTRMSWPVLVEPKRGLVVGPLPELTGDENPPKFESLTFQDYVYRKIIKVLPMRRKRRPHYSLYLSLSLSFLPASMATQGQVITCKAAVAYEPNKPLVIEDVQVAPPQAGEVRIKILYTALCHTDAYTWSGKDPEGLFPCILGHEAAGIVESVGEGVTEVQAGDHVIPCYQAECRECKFCKSGKTNLCGKVRSATGVGIMMNDRKSRFSVNGKPIYHFMGTSTFSQYTVVHDVSVAKIDPTAPLDKVCLLGCGVPTGLGAVWNTAKVEPGSNVAIFGLGTVGLAVAEGAKTAGASRIIGIDIDSKKYETAKKFGVNEFVNPKDHDKPIQEVIVDLTDGGVDYSFECIGNVSVMRAALECCHKGWGTSVIVGVAASGQEISTRPFQLVTGRVWKGTAFGGFKSRTQVPWLVEKYMNKEIKVDEYITHNLTLGEINKAFDLLHEGTCLRCVLDTSK</sequence>
<evidence type="ECO:0000256" key="7">
    <source>
        <dbReference type="ARBA" id="ARBA00020108"/>
    </source>
</evidence>
<dbReference type="Gene3D" id="3.40.50.720">
    <property type="entry name" value="NAD(P)-binding Rossmann-like Domain"/>
    <property type="match status" value="1"/>
</dbReference>
<keyword evidence="12" id="KW-0408">Iron</keyword>
<dbReference type="NCBIfam" id="TIGR02818">
    <property type="entry name" value="adh_III_F_hyde"/>
    <property type="match status" value="1"/>
</dbReference>
<dbReference type="PROSITE" id="PS51471">
    <property type="entry name" value="FE2OG_OXY"/>
    <property type="match status" value="1"/>
</dbReference>
<dbReference type="Pfam" id="PF14226">
    <property type="entry name" value="DIOX_N"/>
    <property type="match status" value="1"/>
</dbReference>
<comment type="subcellular location">
    <subcellularLocation>
        <location evidence="2">Cytoplasm</location>
    </subcellularLocation>
</comment>
<keyword evidence="13" id="KW-0520">NAD</keyword>
<evidence type="ECO:0000313" key="22">
    <source>
        <dbReference type="EMBL" id="CAD5333887.1"/>
    </source>
</evidence>
<comment type="catalytic activity">
    <reaction evidence="20">
        <text>a primary alcohol + NAD(+) = an aldehyde + NADH + H(+)</text>
        <dbReference type="Rhea" id="RHEA:10736"/>
        <dbReference type="ChEBI" id="CHEBI:15378"/>
        <dbReference type="ChEBI" id="CHEBI:15734"/>
        <dbReference type="ChEBI" id="CHEBI:17478"/>
        <dbReference type="ChEBI" id="CHEBI:57540"/>
        <dbReference type="ChEBI" id="CHEBI:57945"/>
        <dbReference type="EC" id="1.1.1.1"/>
    </reaction>
</comment>
<dbReference type="InterPro" id="IPR026992">
    <property type="entry name" value="DIOX_N"/>
</dbReference>
<dbReference type="InterPro" id="IPR013154">
    <property type="entry name" value="ADH-like_N"/>
</dbReference>
<protein>
    <recommendedName>
        <fullName evidence="7">Alcohol dehydrogenase class-3</fullName>
        <ecNumber evidence="6">1.1.1.1</ecNumber>
        <ecNumber evidence="5">1.1.1.284</ecNumber>
    </recommendedName>
    <alternativeName>
        <fullName evidence="16">Alcohol dehydrogenase class-III</fullName>
    </alternativeName>
    <alternativeName>
        <fullName evidence="14">Glutathione-dependent formaldehyde dehydrogenase</fullName>
    </alternativeName>
    <alternativeName>
        <fullName evidence="15">S-(hydroxymethyl)glutathione dehydrogenase</fullName>
    </alternativeName>
</protein>
<evidence type="ECO:0000256" key="5">
    <source>
        <dbReference type="ARBA" id="ARBA00012309"/>
    </source>
</evidence>
<evidence type="ECO:0000256" key="16">
    <source>
        <dbReference type="ARBA" id="ARBA00033399"/>
    </source>
</evidence>
<dbReference type="InterPro" id="IPR011032">
    <property type="entry name" value="GroES-like_sf"/>
</dbReference>
<dbReference type="EMBL" id="LR881470">
    <property type="protein sequence ID" value="CAD5333887.1"/>
    <property type="molecule type" value="Genomic_DNA"/>
</dbReference>
<keyword evidence="11" id="KW-0560">Oxidoreductase</keyword>
<dbReference type="SUPFAM" id="SSF51735">
    <property type="entry name" value="NAD(P)-binding Rossmann-fold domains"/>
    <property type="match status" value="1"/>
</dbReference>
<dbReference type="InterPro" id="IPR036291">
    <property type="entry name" value="NAD(P)-bd_dom_sf"/>
</dbReference>
<dbReference type="Gene3D" id="3.90.180.10">
    <property type="entry name" value="Medium-chain alcohol dehydrogenases, catalytic domain"/>
    <property type="match status" value="1"/>
</dbReference>